<dbReference type="AlphaFoldDB" id="A0A2V1D6L8"/>
<reference evidence="1 2" key="1">
    <citation type="journal article" date="2018" name="Sci. Rep.">
        <title>Comparative genomics provides insights into the lifestyle and reveals functional heterogeneity of dark septate endophytic fungi.</title>
        <authorList>
            <person name="Knapp D.G."/>
            <person name="Nemeth J.B."/>
            <person name="Barry K."/>
            <person name="Hainaut M."/>
            <person name="Henrissat B."/>
            <person name="Johnson J."/>
            <person name="Kuo A."/>
            <person name="Lim J.H.P."/>
            <person name="Lipzen A."/>
            <person name="Nolan M."/>
            <person name="Ohm R.A."/>
            <person name="Tamas L."/>
            <person name="Grigoriev I.V."/>
            <person name="Spatafora J.W."/>
            <person name="Nagy L.G."/>
            <person name="Kovacs G.M."/>
        </authorList>
    </citation>
    <scope>NUCLEOTIDE SEQUENCE [LARGE SCALE GENOMIC DNA]</scope>
    <source>
        <strain evidence="1 2">DSE2036</strain>
    </source>
</reference>
<sequence>MQSFDYVLVTAAKMSFPNPSIPRHRLLFPPPRFHAFPPCFLTPVMTPNIHLSALPACGLIGDLFEHRDPYACLPYLLYSNHLAAYIRNSTDRYIFRPRISERYLDHHCERLALPSMTWHQCDSAIMEFRYHASSGCIRMGPRMQRLYPRSTNVSRWKRVVLRRVTVPYSEVLSDLFTRIFVDCIMRCGLYASRLSILTCLWRVQLLLISNSVDYPSLS</sequence>
<dbReference type="Proteomes" id="UP000244855">
    <property type="component" value="Unassembled WGS sequence"/>
</dbReference>
<protein>
    <submittedName>
        <fullName evidence="1">Uncharacterized protein</fullName>
    </submittedName>
</protein>
<dbReference type="EMBL" id="KZ805605">
    <property type="protein sequence ID" value="PVH93223.1"/>
    <property type="molecule type" value="Genomic_DNA"/>
</dbReference>
<proteinExistence type="predicted"/>
<organism evidence="1 2">
    <name type="scientific">Periconia macrospinosa</name>
    <dbReference type="NCBI Taxonomy" id="97972"/>
    <lineage>
        <taxon>Eukaryota</taxon>
        <taxon>Fungi</taxon>
        <taxon>Dikarya</taxon>
        <taxon>Ascomycota</taxon>
        <taxon>Pezizomycotina</taxon>
        <taxon>Dothideomycetes</taxon>
        <taxon>Pleosporomycetidae</taxon>
        <taxon>Pleosporales</taxon>
        <taxon>Massarineae</taxon>
        <taxon>Periconiaceae</taxon>
        <taxon>Periconia</taxon>
    </lineage>
</organism>
<gene>
    <name evidence="1" type="ORF">DM02DRAFT_243154</name>
</gene>
<name>A0A2V1D6L8_9PLEO</name>
<keyword evidence="2" id="KW-1185">Reference proteome</keyword>
<accession>A0A2V1D6L8</accession>
<evidence type="ECO:0000313" key="1">
    <source>
        <dbReference type="EMBL" id="PVH93223.1"/>
    </source>
</evidence>
<evidence type="ECO:0000313" key="2">
    <source>
        <dbReference type="Proteomes" id="UP000244855"/>
    </source>
</evidence>